<evidence type="ECO:0000256" key="1">
    <source>
        <dbReference type="ARBA" id="ARBA00004123"/>
    </source>
</evidence>
<evidence type="ECO:0000256" key="3">
    <source>
        <dbReference type="ARBA" id="ARBA00023163"/>
    </source>
</evidence>
<comment type="subcellular location">
    <subcellularLocation>
        <location evidence="1">Nucleus</location>
    </subcellularLocation>
</comment>
<dbReference type="NCBIfam" id="TIGR01557">
    <property type="entry name" value="myb_SHAQKYF"/>
    <property type="match status" value="1"/>
</dbReference>
<dbReference type="EMBL" id="JAAGAX010000011">
    <property type="protein sequence ID" value="KAF2299261.1"/>
    <property type="molecule type" value="Genomic_DNA"/>
</dbReference>
<keyword evidence="2" id="KW-0805">Transcription regulation</keyword>
<accession>A0A6A6LCV1</accession>
<name>A0A6A6LCV1_HEVBR</name>
<keyword evidence="4" id="KW-0539">Nucleus</keyword>
<proteinExistence type="predicted"/>
<reference evidence="7 8" key="1">
    <citation type="journal article" date="2020" name="Mol. Plant">
        <title>The Chromosome-Based Rubber Tree Genome Provides New Insights into Spurge Genome Evolution and Rubber Biosynthesis.</title>
        <authorList>
            <person name="Liu J."/>
            <person name="Shi C."/>
            <person name="Shi C.C."/>
            <person name="Li W."/>
            <person name="Zhang Q.J."/>
            <person name="Zhang Y."/>
            <person name="Li K."/>
            <person name="Lu H.F."/>
            <person name="Shi C."/>
            <person name="Zhu S.T."/>
            <person name="Xiao Z.Y."/>
            <person name="Nan H."/>
            <person name="Yue Y."/>
            <person name="Zhu X.G."/>
            <person name="Wu Y."/>
            <person name="Hong X.N."/>
            <person name="Fan G.Y."/>
            <person name="Tong Y."/>
            <person name="Zhang D."/>
            <person name="Mao C.L."/>
            <person name="Liu Y.L."/>
            <person name="Hao S.J."/>
            <person name="Liu W.Q."/>
            <person name="Lv M.Q."/>
            <person name="Zhang H.B."/>
            <person name="Liu Y."/>
            <person name="Hu-Tang G.R."/>
            <person name="Wang J.P."/>
            <person name="Wang J.H."/>
            <person name="Sun Y.H."/>
            <person name="Ni S.B."/>
            <person name="Chen W.B."/>
            <person name="Zhang X.C."/>
            <person name="Jiao Y.N."/>
            <person name="Eichler E.E."/>
            <person name="Li G.H."/>
            <person name="Liu X."/>
            <person name="Gao L.Z."/>
        </authorList>
    </citation>
    <scope>NUCLEOTIDE SEQUENCE [LARGE SCALE GENOMIC DNA]</scope>
    <source>
        <strain evidence="8">cv. GT1</strain>
        <tissue evidence="7">Leaf</tissue>
    </source>
</reference>
<dbReference type="PANTHER" id="PTHR31003">
    <property type="entry name" value="MYB FAMILY TRANSCRIPTION FACTOR"/>
    <property type="match status" value="1"/>
</dbReference>
<dbReference type="GO" id="GO:0003677">
    <property type="term" value="F:DNA binding"/>
    <property type="evidence" value="ECO:0007669"/>
    <property type="project" value="UniProtKB-KW"/>
</dbReference>
<dbReference type="Pfam" id="PF00249">
    <property type="entry name" value="Myb_DNA-binding"/>
    <property type="match status" value="1"/>
</dbReference>
<feature type="domain" description="HTH myb-type" evidence="6">
    <location>
        <begin position="98"/>
        <end position="155"/>
    </location>
</feature>
<organism evidence="7 8">
    <name type="scientific">Hevea brasiliensis</name>
    <name type="common">Para rubber tree</name>
    <name type="synonym">Siphonia brasiliensis</name>
    <dbReference type="NCBI Taxonomy" id="3981"/>
    <lineage>
        <taxon>Eukaryota</taxon>
        <taxon>Viridiplantae</taxon>
        <taxon>Streptophyta</taxon>
        <taxon>Embryophyta</taxon>
        <taxon>Tracheophyta</taxon>
        <taxon>Spermatophyta</taxon>
        <taxon>Magnoliopsida</taxon>
        <taxon>eudicotyledons</taxon>
        <taxon>Gunneridae</taxon>
        <taxon>Pentapetalae</taxon>
        <taxon>rosids</taxon>
        <taxon>fabids</taxon>
        <taxon>Malpighiales</taxon>
        <taxon>Euphorbiaceae</taxon>
        <taxon>Crotonoideae</taxon>
        <taxon>Micrandreae</taxon>
        <taxon>Hevea</taxon>
    </lineage>
</organism>
<dbReference type="GO" id="GO:0003700">
    <property type="term" value="F:DNA-binding transcription factor activity"/>
    <property type="evidence" value="ECO:0007669"/>
    <property type="project" value="InterPro"/>
</dbReference>
<evidence type="ECO:0000256" key="4">
    <source>
        <dbReference type="ARBA" id="ARBA00023242"/>
    </source>
</evidence>
<dbReference type="InterPro" id="IPR001005">
    <property type="entry name" value="SANT/Myb"/>
</dbReference>
<evidence type="ECO:0000256" key="2">
    <source>
        <dbReference type="ARBA" id="ARBA00023015"/>
    </source>
</evidence>
<dbReference type="SUPFAM" id="SSF46689">
    <property type="entry name" value="Homeodomain-like"/>
    <property type="match status" value="1"/>
</dbReference>
<dbReference type="AlphaFoldDB" id="A0A6A6LCV1"/>
<keyword evidence="3" id="KW-0804">Transcription</keyword>
<dbReference type="GO" id="GO:0005634">
    <property type="term" value="C:nucleus"/>
    <property type="evidence" value="ECO:0007669"/>
    <property type="project" value="UniProtKB-SubCell"/>
</dbReference>
<comment type="caution">
    <text evidence="7">The sequence shown here is derived from an EMBL/GenBank/DDBJ whole genome shotgun (WGS) entry which is preliminary data.</text>
</comment>
<evidence type="ECO:0000259" key="6">
    <source>
        <dbReference type="PROSITE" id="PS51294"/>
    </source>
</evidence>
<dbReference type="PANTHER" id="PTHR31003:SF28">
    <property type="entry name" value="HTH MYB-TYPE DOMAIN-CONTAINING PROTEIN"/>
    <property type="match status" value="1"/>
</dbReference>
<evidence type="ECO:0000256" key="5">
    <source>
        <dbReference type="SAM" id="MobiDB-lite"/>
    </source>
</evidence>
<keyword evidence="8" id="KW-1185">Reference proteome</keyword>
<dbReference type="PROSITE" id="PS51294">
    <property type="entry name" value="HTH_MYB"/>
    <property type="match status" value="1"/>
</dbReference>
<dbReference type="InterPro" id="IPR006447">
    <property type="entry name" value="Myb_dom_plants"/>
</dbReference>
<dbReference type="Proteomes" id="UP000467840">
    <property type="component" value="Chromosome 1"/>
</dbReference>
<protein>
    <recommendedName>
        <fullName evidence="6">HTH myb-type domain-containing protein</fullName>
    </recommendedName>
</protein>
<sequence length="191" mass="21469">MRKLKMAMGLEPERSTGDVLATKKRGSEEQQRLDLNNPCSDQWSNIPTHHHHNKRQMCGGSLSIDPSPSMVVNVNTGKNHGSVSYNMKPLTQCIFRNNRRSWRPALHARFSVALHLLGGPEVATPKQIRDHMQVEGLTANQVKSHLQKYRMNWRSSPENATDPLRKSKLFCSDLPRPPSAAAGGINMEEIN</sequence>
<evidence type="ECO:0000313" key="8">
    <source>
        <dbReference type="Proteomes" id="UP000467840"/>
    </source>
</evidence>
<dbReference type="InterPro" id="IPR009057">
    <property type="entry name" value="Homeodomain-like_sf"/>
</dbReference>
<evidence type="ECO:0000313" key="7">
    <source>
        <dbReference type="EMBL" id="KAF2299261.1"/>
    </source>
</evidence>
<dbReference type="InterPro" id="IPR044787">
    <property type="entry name" value="HHO5-like"/>
</dbReference>
<dbReference type="Gene3D" id="1.10.10.60">
    <property type="entry name" value="Homeodomain-like"/>
    <property type="match status" value="1"/>
</dbReference>
<gene>
    <name evidence="7" type="ORF">GH714_031147</name>
</gene>
<dbReference type="InterPro" id="IPR017930">
    <property type="entry name" value="Myb_dom"/>
</dbReference>
<feature type="region of interest" description="Disordered" evidence="5">
    <location>
        <begin position="1"/>
        <end position="38"/>
    </location>
</feature>